<comment type="caution">
    <text evidence="1">The sequence shown here is derived from an EMBL/GenBank/DDBJ whole genome shotgun (WGS) entry which is preliminary data.</text>
</comment>
<dbReference type="OrthoDB" id="9780824at2"/>
<accession>A0A5D4NW79</accession>
<dbReference type="SUPFAM" id="SSF48498">
    <property type="entry name" value="Tetracyclin repressor-like, C-terminal domain"/>
    <property type="match status" value="1"/>
</dbReference>
<protein>
    <submittedName>
        <fullName evidence="1">TetR/AcrR family transcriptional regulator</fullName>
    </submittedName>
</protein>
<dbReference type="Proteomes" id="UP000322267">
    <property type="component" value="Unassembled WGS sequence"/>
</dbReference>
<name>A0A5D4NW79_9BACI</name>
<dbReference type="RefSeq" id="WP_148939354.1">
    <property type="nucleotide sequence ID" value="NZ_VTEI01000003.1"/>
</dbReference>
<sequence>MLAKDSPSADVAEGTIFRHYKTKKDLLLSIIAPTMAKLIAPFVMRDVNKVLNTKHEKYEDFLKAMILNRQAFLRENMSAFRILIQEIPFHPELKEQFKEHIAEKVFHRFQHLVDFYKEKGQIIELPTEAVIRFTASSVFVRHIFLPEAKWDDEKEINMIVHMIME</sequence>
<evidence type="ECO:0000313" key="2">
    <source>
        <dbReference type="Proteomes" id="UP000322267"/>
    </source>
</evidence>
<gene>
    <name evidence="1" type="ORF">FZC78_08980</name>
</gene>
<dbReference type="AlphaFoldDB" id="A0A5D4NW79"/>
<dbReference type="InterPro" id="IPR036271">
    <property type="entry name" value="Tet_transcr_reg_TetR-rel_C_sf"/>
</dbReference>
<dbReference type="EMBL" id="VTEI01000003">
    <property type="protein sequence ID" value="TYS17961.1"/>
    <property type="molecule type" value="Genomic_DNA"/>
</dbReference>
<reference evidence="1 2" key="1">
    <citation type="submission" date="2019-08" db="EMBL/GenBank/DDBJ databases">
        <title>Bacillus genomes from the desert of Cuatro Cienegas, Coahuila.</title>
        <authorList>
            <person name="Olmedo-Alvarez G."/>
        </authorList>
    </citation>
    <scope>NUCLEOTIDE SEQUENCE [LARGE SCALE GENOMIC DNA]</scope>
    <source>
        <strain evidence="1 2">CH34_1T</strain>
    </source>
</reference>
<proteinExistence type="predicted"/>
<evidence type="ECO:0000313" key="1">
    <source>
        <dbReference type="EMBL" id="TYS17961.1"/>
    </source>
</evidence>
<dbReference type="STRING" id="218284.AM506_18850"/>
<organism evidence="1 2">
    <name type="scientific">Rossellomorea vietnamensis</name>
    <dbReference type="NCBI Taxonomy" id="218284"/>
    <lineage>
        <taxon>Bacteria</taxon>
        <taxon>Bacillati</taxon>
        <taxon>Bacillota</taxon>
        <taxon>Bacilli</taxon>
        <taxon>Bacillales</taxon>
        <taxon>Bacillaceae</taxon>
        <taxon>Rossellomorea</taxon>
    </lineage>
</organism>
<dbReference type="Gene3D" id="1.10.357.10">
    <property type="entry name" value="Tetracycline Repressor, domain 2"/>
    <property type="match status" value="1"/>
</dbReference>